<evidence type="ECO:0000259" key="9">
    <source>
        <dbReference type="Pfam" id="PF12932"/>
    </source>
</evidence>
<dbReference type="PANTHER" id="PTHR13402:SF6">
    <property type="entry name" value="SECRETORY 16, ISOFORM I"/>
    <property type="match status" value="1"/>
</dbReference>
<accession>A0A7J7P7J9</accession>
<dbReference type="InterPro" id="IPR024340">
    <property type="entry name" value="Sec16_CCD"/>
</dbReference>
<evidence type="ECO:0000256" key="4">
    <source>
        <dbReference type="ARBA" id="ARBA00022824"/>
    </source>
</evidence>
<keyword evidence="3 6" id="KW-0813">Transport</keyword>
<feature type="compositionally biased region" description="Acidic residues" evidence="7">
    <location>
        <begin position="1390"/>
        <end position="1400"/>
    </location>
</feature>
<proteinExistence type="inferred from homology"/>
<dbReference type="GO" id="GO:0007030">
    <property type="term" value="P:Golgi organization"/>
    <property type="evidence" value="ECO:0007669"/>
    <property type="project" value="TreeGrafter"/>
</dbReference>
<dbReference type="InterPro" id="IPR024298">
    <property type="entry name" value="Sec16_Sec23-bd"/>
</dbReference>
<gene>
    <name evidence="10" type="ORF">GIB67_036497</name>
</gene>
<feature type="region of interest" description="Disordered" evidence="7">
    <location>
        <begin position="1317"/>
        <end position="1354"/>
    </location>
</feature>
<keyword evidence="6" id="KW-0653">Protein transport</keyword>
<dbReference type="GO" id="GO:0015031">
    <property type="term" value="P:protein transport"/>
    <property type="evidence" value="ECO:0007669"/>
    <property type="project" value="UniProtKB-KW"/>
</dbReference>
<comment type="caution">
    <text evidence="10">The sequence shown here is derived from an EMBL/GenBank/DDBJ whole genome shotgun (WGS) entry which is preliminary data.</text>
</comment>
<name>A0A7J7P7J9_9MAGN</name>
<feature type="compositionally biased region" description="Low complexity" evidence="7">
    <location>
        <begin position="1325"/>
        <end position="1339"/>
    </location>
</feature>
<keyword evidence="6" id="KW-0333">Golgi apparatus</keyword>
<dbReference type="GO" id="GO:0016192">
    <property type="term" value="P:vesicle-mediated transport"/>
    <property type="evidence" value="ECO:0007669"/>
    <property type="project" value="UniProtKB-KW"/>
</dbReference>
<keyword evidence="6" id="KW-0472">Membrane</keyword>
<dbReference type="Gene3D" id="1.25.40.1030">
    <property type="match status" value="1"/>
</dbReference>
<evidence type="ECO:0000256" key="2">
    <source>
        <dbReference type="ARBA" id="ARBA00005927"/>
    </source>
</evidence>
<evidence type="ECO:0000256" key="6">
    <source>
        <dbReference type="RuleBase" id="RU364101"/>
    </source>
</evidence>
<feature type="compositionally biased region" description="Polar residues" evidence="7">
    <location>
        <begin position="1190"/>
        <end position="1202"/>
    </location>
</feature>
<feature type="compositionally biased region" description="Polar residues" evidence="7">
    <location>
        <begin position="1246"/>
        <end position="1255"/>
    </location>
</feature>
<protein>
    <recommendedName>
        <fullName evidence="6">Protein transport protein sec16</fullName>
    </recommendedName>
</protein>
<evidence type="ECO:0000256" key="5">
    <source>
        <dbReference type="ARBA" id="ARBA00022892"/>
    </source>
</evidence>
<dbReference type="Pfam" id="PF12931">
    <property type="entry name" value="TPR_Sec16"/>
    <property type="match status" value="1"/>
</dbReference>
<feature type="domain" description="Sec16 central conserved" evidence="9">
    <location>
        <begin position="499"/>
        <end position="623"/>
    </location>
</feature>
<feature type="compositionally biased region" description="Pro residues" evidence="7">
    <location>
        <begin position="1162"/>
        <end position="1171"/>
    </location>
</feature>
<dbReference type="CDD" id="cd09233">
    <property type="entry name" value="ACE1-Sec16-like"/>
    <property type="match status" value="1"/>
</dbReference>
<dbReference type="OrthoDB" id="8918678at2759"/>
<keyword evidence="11" id="KW-1185">Reference proteome</keyword>
<reference evidence="10 11" key="1">
    <citation type="journal article" date="2020" name="IScience">
        <title>Genome Sequencing of the Endangered Kingdonia uniflora (Circaeasteraceae, Ranunculales) Reveals Potential Mechanisms of Evolutionary Specialization.</title>
        <authorList>
            <person name="Sun Y."/>
            <person name="Deng T."/>
            <person name="Zhang A."/>
            <person name="Moore M.J."/>
            <person name="Landis J.B."/>
            <person name="Lin N."/>
            <person name="Zhang H."/>
            <person name="Zhang X."/>
            <person name="Huang J."/>
            <person name="Zhang X."/>
            <person name="Sun H."/>
            <person name="Wang H."/>
        </authorList>
    </citation>
    <scope>NUCLEOTIDE SEQUENCE [LARGE SCALE GENOMIC DNA]</scope>
    <source>
        <strain evidence="10">TB1705</strain>
        <tissue evidence="10">Leaf</tissue>
    </source>
</reference>
<comment type="similarity">
    <text evidence="2 6">Belongs to the SEC16 family.</text>
</comment>
<dbReference type="Pfam" id="PF12932">
    <property type="entry name" value="Sec16"/>
    <property type="match status" value="1"/>
</dbReference>
<evidence type="ECO:0000256" key="3">
    <source>
        <dbReference type="ARBA" id="ARBA00022448"/>
    </source>
</evidence>
<comment type="subcellular location">
    <subcellularLocation>
        <location evidence="1">Endoplasmic reticulum</location>
    </subcellularLocation>
    <subcellularLocation>
        <location evidence="6">Golgi apparatus membrane</location>
    </subcellularLocation>
</comment>
<organism evidence="10 11">
    <name type="scientific">Kingdonia uniflora</name>
    <dbReference type="NCBI Taxonomy" id="39325"/>
    <lineage>
        <taxon>Eukaryota</taxon>
        <taxon>Viridiplantae</taxon>
        <taxon>Streptophyta</taxon>
        <taxon>Embryophyta</taxon>
        <taxon>Tracheophyta</taxon>
        <taxon>Spermatophyta</taxon>
        <taxon>Magnoliopsida</taxon>
        <taxon>Ranunculales</taxon>
        <taxon>Circaeasteraceae</taxon>
        <taxon>Kingdonia</taxon>
    </lineage>
</organism>
<evidence type="ECO:0000256" key="1">
    <source>
        <dbReference type="ARBA" id="ARBA00004240"/>
    </source>
</evidence>
<dbReference type="GO" id="GO:0012507">
    <property type="term" value="C:ER to Golgi transport vesicle membrane"/>
    <property type="evidence" value="ECO:0007669"/>
    <property type="project" value="TreeGrafter"/>
</dbReference>
<feature type="region of interest" description="Disordered" evidence="7">
    <location>
        <begin position="1156"/>
        <end position="1225"/>
    </location>
</feature>
<keyword evidence="5 6" id="KW-0931">ER-Golgi transport</keyword>
<dbReference type="Proteomes" id="UP000541444">
    <property type="component" value="Unassembled WGS sequence"/>
</dbReference>
<feature type="region of interest" description="Disordered" evidence="7">
    <location>
        <begin position="1367"/>
        <end position="1400"/>
    </location>
</feature>
<keyword evidence="4 6" id="KW-0256">Endoplasmic reticulum</keyword>
<dbReference type="GO" id="GO:0070971">
    <property type="term" value="C:endoplasmic reticulum exit site"/>
    <property type="evidence" value="ECO:0007669"/>
    <property type="project" value="TreeGrafter"/>
</dbReference>
<dbReference type="PANTHER" id="PTHR13402">
    <property type="entry name" value="RGPR-RELATED"/>
    <property type="match status" value="1"/>
</dbReference>
<evidence type="ECO:0000259" key="8">
    <source>
        <dbReference type="Pfam" id="PF12931"/>
    </source>
</evidence>
<dbReference type="GO" id="GO:0070973">
    <property type="term" value="P:protein localization to endoplasmic reticulum exit site"/>
    <property type="evidence" value="ECO:0007669"/>
    <property type="project" value="TreeGrafter"/>
</dbReference>
<feature type="domain" description="Sec16 Sec23-binding" evidence="8">
    <location>
        <begin position="717"/>
        <end position="1045"/>
    </location>
</feature>
<evidence type="ECO:0000256" key="7">
    <source>
        <dbReference type="SAM" id="MobiDB-lite"/>
    </source>
</evidence>
<evidence type="ECO:0000313" key="10">
    <source>
        <dbReference type="EMBL" id="KAF6175406.1"/>
    </source>
</evidence>
<feature type="region of interest" description="Disordered" evidence="7">
    <location>
        <begin position="1243"/>
        <end position="1262"/>
    </location>
</feature>
<dbReference type="GO" id="GO:0000139">
    <property type="term" value="C:Golgi membrane"/>
    <property type="evidence" value="ECO:0007669"/>
    <property type="project" value="UniProtKB-SubCell"/>
</dbReference>
<sequence length="1400" mass="153724">MASSPPFDLEETDEDFFDKLVDDDFRVSEHVPSIATTNAAIDDVESEEFKLLSKLSISEVSGDLTVVSLVSDPPEKDILVSQESVSLVSPSSFDLDITAAVKNTNVLSESEAGKNSGFKSSNVKEVQWSSFYADSAQQSSNGFGSYSDFLTEFGDNSVDPFEELLDNHSKIEPDIKHSITDNGVTDFTDQELNNENLYPGWAYDAVTGQWRQVECNDEPEVVYNQWTTTAGDGELTGQNSEVSYLQNNGQSGVMESLAQEDCPCGGVSIWYKSPQVSTEYPPHMFFDPQYPGWYYDMIAHEWLTLESYTPVVQSTNRNYHDQDTQNKNVSMSNHHADHDIFGDGKAGNYQLQGRVDVGLSTTSIKNTWEHKQDTKSDAIVGFTEIQQPQNFYGPIAPLNNYGDQQTGFKLIRADSLHDNTGHNIGSNSGANGFQKIDPSYNFPTQFNQTKLEESQRITSSHDYYGSQNLINYPHQPLPTVTQMSFNSNEGRSSAGRPPHALVTFGFGGKLIVMKEGSSSVTSTSYGSQDCTGSSISVFSLMDIVAGKNDATNSGGGDSDYFNTLCFQFFPGPLIGGSVGSKELNKWIDRRIKNYESPNIMLGDRGVLTRLLLSLLKIASQYNGKLRSPFGSDQSLKRTGSWCGWQTIFGWEFGVSENKDSATKFGKPEESECPESAVARLFASAKRNGTSLARSGVVTPYVHNMHSDVQIRAAAVEVQNLLVSGKAKEALQCAQEGQLWGPALILAAQLGDQFYVETVKQMVQRQLVAGSPLRTLCLLVAGKSEDVFSAETLSTSGHPDTVNIFPHLPKDFSDHAVMLCIYLVKNIVMALPVRAQSNVFLADPLGYLVAISVQAMEGSYHSSLFFMPFPEIGANRMLDDWEENLAIITANRTKDDQLVIVHLGDCLWKERDEATAAQMCYLIAEANFESFSGNARLCLIGADHWKFPRTYASPEAIQRTEFYEYTNVLGNSQFILLPFLPYKIIYAHMLVEVGKVSDSLKYCQAIMKSLKSGRSPEMEAWKLLVSSLEERIKNHQQGGFSTNMDPVKVVGKLIPFIDRSIHRIIGPSPPPAPSLQGDNHPVVSGVTNSQSTIAMSSLLPSASTDPISQWMDDSNKIGISNRSVSEPDFGRTPRQAKLGDKNTFYYDEKLKRWIEEGAEPPPDETAPPPPPTTAAFQNGMSPYSSKRAFKNESSFANGSSEVKSLTPPEHSSGIPPIPPNSNHFSAHGRMGVRSRYVDTFNKGGGTPSNLIQSPALTSVKPEGGSSNAKFFVPSAATIVSETVAETTEENDMHESSATNDYHSYSSFSSSAMQQFPDMNHVRPTLNNGVGVADNGNGSVGSHPRKTASWSGRSDNFISNPYNSDEIKSFREPSSFMPGSPSSVHLPMNAESLEDDLHEVEL</sequence>
<dbReference type="EMBL" id="JACGCM010000188">
    <property type="protein sequence ID" value="KAF6175406.1"/>
    <property type="molecule type" value="Genomic_DNA"/>
</dbReference>
<evidence type="ECO:0000313" key="11">
    <source>
        <dbReference type="Proteomes" id="UP000541444"/>
    </source>
</evidence>